<feature type="transmembrane region" description="Helical" evidence="1">
    <location>
        <begin position="89"/>
        <end position="112"/>
    </location>
</feature>
<dbReference type="Proteomes" id="UP000193118">
    <property type="component" value="Unassembled WGS sequence"/>
</dbReference>
<evidence type="ECO:0000313" key="3">
    <source>
        <dbReference type="Proteomes" id="UP000193118"/>
    </source>
</evidence>
<feature type="transmembrane region" description="Helical" evidence="1">
    <location>
        <begin position="60"/>
        <end position="77"/>
    </location>
</feature>
<evidence type="ECO:0000256" key="1">
    <source>
        <dbReference type="SAM" id="Phobius"/>
    </source>
</evidence>
<evidence type="ECO:0000313" key="2">
    <source>
        <dbReference type="EMBL" id="OSI18365.1"/>
    </source>
</evidence>
<organism evidence="2 3">
    <name type="scientific">Neisseria dentiae</name>
    <dbReference type="NCBI Taxonomy" id="194197"/>
    <lineage>
        <taxon>Bacteria</taxon>
        <taxon>Pseudomonadati</taxon>
        <taxon>Pseudomonadota</taxon>
        <taxon>Betaproteobacteria</taxon>
        <taxon>Neisseriales</taxon>
        <taxon>Neisseriaceae</taxon>
        <taxon>Neisseria</taxon>
    </lineage>
</organism>
<protein>
    <submittedName>
        <fullName evidence="2">Uncharacterized protein</fullName>
    </submittedName>
</protein>
<keyword evidence="1" id="KW-0472">Membrane</keyword>
<gene>
    <name evidence="2" type="ORF">BWD09_02680</name>
</gene>
<keyword evidence="3" id="KW-1185">Reference proteome</keyword>
<dbReference type="STRING" id="194197.BWD09_02680"/>
<proteinExistence type="predicted"/>
<keyword evidence="1" id="KW-1133">Transmembrane helix</keyword>
<sequence length="158" mass="18833">MFVYALMLSVTLPELHSYTNGMALFDEKPVFYQKDTIRLLEYLGEEGRFYYQYRQIPLDMLYIALFAFTYHHILRHFTYTLNLHKWRFVIWLPVIAAIFDFLENVCIFGVLYSFPQISTLISLIPYLTALKMIFGVFYLAVFVILGVMVLLRCLRRKI</sequence>
<comment type="caution">
    <text evidence="2">The sequence shown here is derived from an EMBL/GenBank/DDBJ whole genome shotgun (WGS) entry which is preliminary data.</text>
</comment>
<keyword evidence="1" id="KW-0812">Transmembrane</keyword>
<accession>A0A1X3DF16</accession>
<name>A0A1X3DF16_9NEIS</name>
<feature type="transmembrane region" description="Helical" evidence="1">
    <location>
        <begin position="132"/>
        <end position="154"/>
    </location>
</feature>
<reference evidence="3" key="1">
    <citation type="submission" date="2017-01" db="EMBL/GenBank/DDBJ databases">
        <authorList>
            <person name="Wolfgang W.J."/>
            <person name="Cole J."/>
            <person name="Wroblewski D."/>
            <person name="Mcginnis J."/>
            <person name="Musser K.A."/>
        </authorList>
    </citation>
    <scope>NUCLEOTIDE SEQUENCE [LARGE SCALE GENOMIC DNA]</scope>
    <source>
        <strain evidence="3">DSM 19151</strain>
    </source>
</reference>
<dbReference type="AlphaFoldDB" id="A0A1X3DF16"/>
<dbReference type="EMBL" id="MTBO01000003">
    <property type="protein sequence ID" value="OSI18365.1"/>
    <property type="molecule type" value="Genomic_DNA"/>
</dbReference>